<dbReference type="Proteomes" id="UP000886861">
    <property type="component" value="Unassembled WGS sequence"/>
</dbReference>
<feature type="transmembrane region" description="Helical" evidence="1">
    <location>
        <begin position="21"/>
        <end position="43"/>
    </location>
</feature>
<proteinExistence type="predicted"/>
<reference evidence="2" key="2">
    <citation type="journal article" date="2021" name="PeerJ">
        <title>Extensive microbial diversity within the chicken gut microbiome revealed by metagenomics and culture.</title>
        <authorList>
            <person name="Gilroy R."/>
            <person name="Ravi A."/>
            <person name="Getino M."/>
            <person name="Pursley I."/>
            <person name="Horton D.L."/>
            <person name="Alikhan N.F."/>
            <person name="Baker D."/>
            <person name="Gharbi K."/>
            <person name="Hall N."/>
            <person name="Watson M."/>
            <person name="Adriaenssens E.M."/>
            <person name="Foster-Nyarko E."/>
            <person name="Jarju S."/>
            <person name="Secka A."/>
            <person name="Antonio M."/>
            <person name="Oren A."/>
            <person name="Chaudhuri R.R."/>
            <person name="La Ragione R."/>
            <person name="Hildebrand F."/>
            <person name="Pallen M.J."/>
        </authorList>
    </citation>
    <scope>NUCLEOTIDE SEQUENCE</scope>
    <source>
        <strain evidence="2">CHK186-9395</strain>
    </source>
</reference>
<evidence type="ECO:0000313" key="2">
    <source>
        <dbReference type="EMBL" id="HIV01745.1"/>
    </source>
</evidence>
<gene>
    <name evidence="2" type="ORF">IAA62_04255</name>
</gene>
<keyword evidence="1" id="KW-0472">Membrane</keyword>
<dbReference type="NCBIfam" id="NF045849">
    <property type="entry name" value="ICE_MMCAP2_0565"/>
    <property type="match status" value="1"/>
</dbReference>
<protein>
    <submittedName>
        <fullName evidence="2">Uncharacterized protein</fullName>
    </submittedName>
</protein>
<evidence type="ECO:0000256" key="1">
    <source>
        <dbReference type="SAM" id="Phobius"/>
    </source>
</evidence>
<dbReference type="EMBL" id="DVOJ01000015">
    <property type="protein sequence ID" value="HIV01745.1"/>
    <property type="molecule type" value="Genomic_DNA"/>
</dbReference>
<dbReference type="Pfam" id="PF18895">
    <property type="entry name" value="T4SS_pilin"/>
    <property type="match status" value="1"/>
</dbReference>
<keyword evidence="1" id="KW-1133">Transmembrane helix</keyword>
<comment type="caution">
    <text evidence="2">The sequence shown here is derived from an EMBL/GenBank/DDBJ whole genome shotgun (WGS) entry which is preliminary data.</text>
</comment>
<name>A0A9D1NF76_9FIRM</name>
<keyword evidence="1" id="KW-0812">Transmembrane</keyword>
<dbReference type="InterPro" id="IPR043993">
    <property type="entry name" value="T4SS_pilin"/>
</dbReference>
<dbReference type="AlphaFoldDB" id="A0A9D1NF76"/>
<organism evidence="2 3">
    <name type="scientific">Candidatus Caccopulliclostridium gallistercoris</name>
    <dbReference type="NCBI Taxonomy" id="2840719"/>
    <lineage>
        <taxon>Bacteria</taxon>
        <taxon>Bacillati</taxon>
        <taxon>Bacillota</taxon>
        <taxon>Clostridia</taxon>
        <taxon>Candidatus Caccopulliclostridium</taxon>
    </lineage>
</organism>
<reference evidence="2" key="1">
    <citation type="submission" date="2020-10" db="EMBL/GenBank/DDBJ databases">
        <authorList>
            <person name="Gilroy R."/>
        </authorList>
    </citation>
    <scope>NUCLEOTIDE SEQUENCE</scope>
    <source>
        <strain evidence="2">CHK186-9395</strain>
    </source>
</reference>
<feature type="transmembrane region" description="Helical" evidence="1">
    <location>
        <begin position="64"/>
        <end position="85"/>
    </location>
</feature>
<evidence type="ECO:0000313" key="3">
    <source>
        <dbReference type="Proteomes" id="UP000886861"/>
    </source>
</evidence>
<sequence>MFRSLLASVDFTPVTSPVLEIINAILWPAIGLVGAIGTIYCIVLGVKLAKADEAGSREKAKKDLIGAIIGFVVIFVLIVGLKILMPILQDWVGSQITT</sequence>
<accession>A0A9D1NF76</accession>